<accession>A0A174BFT7</accession>
<sequence>MYLKQYKAKKLFGAIGTIIDGSIAYVDLNGFDDFRNLSLWGLKMKVIEIKDRNPILVQQLLDVWESAVKAMHL</sequence>
<dbReference type="AlphaFoldDB" id="A0A174BFT7"/>
<evidence type="ECO:0000313" key="1">
    <source>
        <dbReference type="EMBL" id="CUN99607.1"/>
    </source>
</evidence>
<proteinExistence type="predicted"/>
<dbReference type="Proteomes" id="UP000095544">
    <property type="component" value="Unassembled WGS sequence"/>
</dbReference>
<name>A0A174BFT7_9FIRM</name>
<reference evidence="1 2" key="1">
    <citation type="submission" date="2015-09" db="EMBL/GenBank/DDBJ databases">
        <authorList>
            <consortium name="Pathogen Informatics"/>
        </authorList>
    </citation>
    <scope>NUCLEOTIDE SEQUENCE [LARGE SCALE GENOMIC DNA]</scope>
    <source>
        <strain evidence="1 2">2789STDY5834876</strain>
    </source>
</reference>
<evidence type="ECO:0000313" key="2">
    <source>
        <dbReference type="Proteomes" id="UP000095544"/>
    </source>
</evidence>
<dbReference type="EMBL" id="CYZU01000007">
    <property type="protein sequence ID" value="CUN99607.1"/>
    <property type="molecule type" value="Genomic_DNA"/>
</dbReference>
<organism evidence="1 2">
    <name type="scientific">Faecalicatena contorta</name>
    <dbReference type="NCBI Taxonomy" id="39482"/>
    <lineage>
        <taxon>Bacteria</taxon>
        <taxon>Bacillati</taxon>
        <taxon>Bacillota</taxon>
        <taxon>Clostridia</taxon>
        <taxon>Lachnospirales</taxon>
        <taxon>Lachnospiraceae</taxon>
        <taxon>Faecalicatena</taxon>
    </lineage>
</organism>
<protein>
    <submittedName>
        <fullName evidence="1">Uncharacterized protein</fullName>
    </submittedName>
</protein>
<gene>
    <name evidence="1" type="ORF">ERS852491_01006</name>
</gene>
<dbReference type="RefSeq" id="WP_050639475.1">
    <property type="nucleotide sequence ID" value="NZ_CABKUE010000006.1"/>
</dbReference>